<dbReference type="HOGENOM" id="CLU_2013549_0_0_0"/>
<evidence type="ECO:0000313" key="2">
    <source>
        <dbReference type="Proteomes" id="UP000000263"/>
    </source>
</evidence>
<organism evidence="1 2">
    <name type="scientific">Roseiflexus castenholzii (strain DSM 13941 / HLO8)</name>
    <dbReference type="NCBI Taxonomy" id="383372"/>
    <lineage>
        <taxon>Bacteria</taxon>
        <taxon>Bacillati</taxon>
        <taxon>Chloroflexota</taxon>
        <taxon>Chloroflexia</taxon>
        <taxon>Chloroflexales</taxon>
        <taxon>Roseiflexineae</taxon>
        <taxon>Roseiflexaceae</taxon>
        <taxon>Roseiflexus</taxon>
    </lineage>
</organism>
<dbReference type="EMBL" id="CP000804">
    <property type="protein sequence ID" value="ABU56697.1"/>
    <property type="molecule type" value="Genomic_DNA"/>
</dbReference>
<dbReference type="InterPro" id="IPR027396">
    <property type="entry name" value="DsrEFH-like"/>
</dbReference>
<dbReference type="eggNOG" id="COG2044">
    <property type="taxonomic scope" value="Bacteria"/>
</dbReference>
<gene>
    <name evidence="1" type="ordered locus">Rcas_0568</name>
</gene>
<evidence type="ECO:0000313" key="1">
    <source>
        <dbReference type="EMBL" id="ABU56697.1"/>
    </source>
</evidence>
<dbReference type="KEGG" id="rca:Rcas_0568"/>
<dbReference type="OrthoDB" id="9812053at2"/>
<dbReference type="AlphaFoldDB" id="A7NGV0"/>
<proteinExistence type="predicted"/>
<sequence length="123" mass="12762">MTTKPQLVIIITHAGHDPGAATLGFLTASAALAAGNRAAVLLRGEGVLCATSEGWAAGLHAAGYPPLREARDAYRTAGGTLYLSQPCLRRYWLNADNGLLPDVRVLSIADIAALCVGTTTVTF</sequence>
<name>A7NGV0_ROSCS</name>
<keyword evidence="2" id="KW-1185">Reference proteome</keyword>
<protein>
    <submittedName>
        <fullName evidence="1">Uncharacterized protein</fullName>
    </submittedName>
</protein>
<dbReference type="Proteomes" id="UP000000263">
    <property type="component" value="Chromosome"/>
</dbReference>
<reference evidence="1 2" key="1">
    <citation type="submission" date="2007-08" db="EMBL/GenBank/DDBJ databases">
        <title>Complete sequence of Roseiflexus castenholzii DSM 13941.</title>
        <authorList>
            <consortium name="US DOE Joint Genome Institute"/>
            <person name="Copeland A."/>
            <person name="Lucas S."/>
            <person name="Lapidus A."/>
            <person name="Barry K."/>
            <person name="Glavina del Rio T."/>
            <person name="Dalin E."/>
            <person name="Tice H."/>
            <person name="Pitluck S."/>
            <person name="Thompson L.S."/>
            <person name="Brettin T."/>
            <person name="Bruce D."/>
            <person name="Detter J.C."/>
            <person name="Han C."/>
            <person name="Tapia R."/>
            <person name="Schmutz J."/>
            <person name="Larimer F."/>
            <person name="Land M."/>
            <person name="Hauser L."/>
            <person name="Kyrpides N."/>
            <person name="Mikhailova N."/>
            <person name="Bryant D.A."/>
            <person name="Hanada S."/>
            <person name="Tsukatani Y."/>
            <person name="Richardson P."/>
        </authorList>
    </citation>
    <scope>NUCLEOTIDE SEQUENCE [LARGE SCALE GENOMIC DNA]</scope>
    <source>
        <strain evidence="2">DSM 13941 / HLO8</strain>
    </source>
</reference>
<dbReference type="InterPro" id="IPR003787">
    <property type="entry name" value="Sulphur_relay_DsrE/F-like"/>
</dbReference>
<dbReference type="Gene3D" id="3.40.1260.10">
    <property type="entry name" value="DsrEFH-like"/>
    <property type="match status" value="1"/>
</dbReference>
<dbReference type="Pfam" id="PF02635">
    <property type="entry name" value="DsrE"/>
    <property type="match status" value="1"/>
</dbReference>
<accession>A7NGV0</accession>
<dbReference type="SUPFAM" id="SSF75169">
    <property type="entry name" value="DsrEFH-like"/>
    <property type="match status" value="1"/>
</dbReference>